<dbReference type="InterPro" id="IPR011008">
    <property type="entry name" value="Dimeric_a/b-barrel"/>
</dbReference>
<dbReference type="EMBL" id="JAEHFY010000010">
    <property type="protein sequence ID" value="MBK0383001.1"/>
    <property type="molecule type" value="Genomic_DNA"/>
</dbReference>
<dbReference type="Gene3D" id="3.30.70.100">
    <property type="match status" value="1"/>
</dbReference>
<dbReference type="PROSITE" id="PS51725">
    <property type="entry name" value="ABM"/>
    <property type="match status" value="1"/>
</dbReference>
<keyword evidence="2" id="KW-0503">Monooxygenase</keyword>
<sequence length="107" mass="12289">MNHNPTPVTVVITGKIKPGKMAMAKRELEANIKIVMAKEPACHGIRVYDDPKNPQQLLIIENWDSEEVFNGPHMQTPHMQTFFKKAEEFLDGEAGFRFWHEIITSNQ</sequence>
<evidence type="ECO:0000259" key="1">
    <source>
        <dbReference type="PROSITE" id="PS51725"/>
    </source>
</evidence>
<proteinExistence type="predicted"/>
<evidence type="ECO:0000313" key="2">
    <source>
        <dbReference type="EMBL" id="MBK0383001.1"/>
    </source>
</evidence>
<accession>A0ABS1BJR0</accession>
<protein>
    <submittedName>
        <fullName evidence="2">Antibiotic biosynthesis monooxygenase</fullName>
    </submittedName>
</protein>
<dbReference type="InterPro" id="IPR007138">
    <property type="entry name" value="ABM_dom"/>
</dbReference>
<dbReference type="GO" id="GO:0004497">
    <property type="term" value="F:monooxygenase activity"/>
    <property type="evidence" value="ECO:0007669"/>
    <property type="project" value="UniProtKB-KW"/>
</dbReference>
<dbReference type="SUPFAM" id="SSF54909">
    <property type="entry name" value="Dimeric alpha+beta barrel"/>
    <property type="match status" value="1"/>
</dbReference>
<organism evidence="2 3">
    <name type="scientific">Pedobacter segetis</name>
    <dbReference type="NCBI Taxonomy" id="2793069"/>
    <lineage>
        <taxon>Bacteria</taxon>
        <taxon>Pseudomonadati</taxon>
        <taxon>Bacteroidota</taxon>
        <taxon>Sphingobacteriia</taxon>
        <taxon>Sphingobacteriales</taxon>
        <taxon>Sphingobacteriaceae</taxon>
        <taxon>Pedobacter</taxon>
    </lineage>
</organism>
<keyword evidence="3" id="KW-1185">Reference proteome</keyword>
<dbReference type="Proteomes" id="UP000660024">
    <property type="component" value="Unassembled WGS sequence"/>
</dbReference>
<gene>
    <name evidence="2" type="ORF">I5M32_08515</name>
</gene>
<comment type="caution">
    <text evidence="2">The sequence shown here is derived from an EMBL/GenBank/DDBJ whole genome shotgun (WGS) entry which is preliminary data.</text>
</comment>
<reference evidence="2 3" key="1">
    <citation type="submission" date="2020-12" db="EMBL/GenBank/DDBJ databases">
        <title>Bacterial novel species Pedobacter sp. SD-b isolated from soil.</title>
        <authorList>
            <person name="Jung H.-Y."/>
        </authorList>
    </citation>
    <scope>NUCLEOTIDE SEQUENCE [LARGE SCALE GENOMIC DNA]</scope>
    <source>
        <strain evidence="2 3">SD-b</strain>
    </source>
</reference>
<evidence type="ECO:0000313" key="3">
    <source>
        <dbReference type="Proteomes" id="UP000660024"/>
    </source>
</evidence>
<dbReference type="RefSeq" id="WP_200585808.1">
    <property type="nucleotide sequence ID" value="NZ_JAEHFY010000010.1"/>
</dbReference>
<dbReference type="Pfam" id="PF03992">
    <property type="entry name" value="ABM"/>
    <property type="match status" value="1"/>
</dbReference>
<name>A0ABS1BJR0_9SPHI</name>
<feature type="domain" description="ABM" evidence="1">
    <location>
        <begin position="8"/>
        <end position="98"/>
    </location>
</feature>
<keyword evidence="2" id="KW-0560">Oxidoreductase</keyword>